<gene>
    <name evidence="2" type="ORF">H9645_05375</name>
</gene>
<name>A0ABR8UHE9_9GAMM</name>
<organism evidence="2 3">
    <name type="scientific">Luteimonas colneyensis</name>
    <dbReference type="NCBI Taxonomy" id="2762230"/>
    <lineage>
        <taxon>Bacteria</taxon>
        <taxon>Pseudomonadati</taxon>
        <taxon>Pseudomonadota</taxon>
        <taxon>Gammaproteobacteria</taxon>
        <taxon>Lysobacterales</taxon>
        <taxon>Lysobacteraceae</taxon>
        <taxon>Luteimonas</taxon>
    </lineage>
</organism>
<dbReference type="EMBL" id="JACSQJ010000002">
    <property type="protein sequence ID" value="MBD7987455.1"/>
    <property type="molecule type" value="Genomic_DNA"/>
</dbReference>
<reference evidence="2 3" key="1">
    <citation type="submission" date="2020-08" db="EMBL/GenBank/DDBJ databases">
        <title>A Genomic Blueprint of the Chicken Gut Microbiome.</title>
        <authorList>
            <person name="Gilroy R."/>
            <person name="Ravi A."/>
            <person name="Getino M."/>
            <person name="Pursley I."/>
            <person name="Horton D.L."/>
            <person name="Alikhan N.-F."/>
            <person name="Baker D."/>
            <person name="Gharbi K."/>
            <person name="Hall N."/>
            <person name="Watson M."/>
            <person name="Adriaenssens E.M."/>
            <person name="Foster-Nyarko E."/>
            <person name="Jarju S."/>
            <person name="Secka A."/>
            <person name="Antonio M."/>
            <person name="Oren A."/>
            <person name="Chaudhuri R."/>
            <person name="La Ragione R.M."/>
            <person name="Hildebrand F."/>
            <person name="Pallen M.J."/>
        </authorList>
    </citation>
    <scope>NUCLEOTIDE SEQUENCE [LARGE SCALE GENOMIC DNA]</scope>
    <source>
        <strain evidence="2 3">Sa2BVA3</strain>
    </source>
</reference>
<proteinExistence type="predicted"/>
<sequence length="144" mass="14999">MKIAFAACGLLLVLAGCATQNVAGISSYQLVSAERVTGAIVEPPIGEPAGTIVIKRDPGILGAALSSTLLVNGKPVARVKPGEYLQFRAALGEHLFGVSWSDNLGAAATSSTRELAVEVRAGQTYYLRMFPQPGSGVVIERSSR</sequence>
<feature type="chain" id="PRO_5045597201" description="DUF2846 domain-containing protein" evidence="1">
    <location>
        <begin position="24"/>
        <end position="144"/>
    </location>
</feature>
<accession>A0ABR8UHE9</accession>
<keyword evidence="3" id="KW-1185">Reference proteome</keyword>
<evidence type="ECO:0000313" key="2">
    <source>
        <dbReference type="EMBL" id="MBD7987455.1"/>
    </source>
</evidence>
<protein>
    <recommendedName>
        <fullName evidence="4">DUF2846 domain-containing protein</fullName>
    </recommendedName>
</protein>
<evidence type="ECO:0008006" key="4">
    <source>
        <dbReference type="Google" id="ProtNLM"/>
    </source>
</evidence>
<dbReference type="PROSITE" id="PS51257">
    <property type="entry name" value="PROKAR_LIPOPROTEIN"/>
    <property type="match status" value="1"/>
</dbReference>
<comment type="caution">
    <text evidence="2">The sequence shown here is derived from an EMBL/GenBank/DDBJ whole genome shotgun (WGS) entry which is preliminary data.</text>
</comment>
<dbReference type="RefSeq" id="WP_191728699.1">
    <property type="nucleotide sequence ID" value="NZ_JACSQJ010000002.1"/>
</dbReference>
<evidence type="ECO:0000256" key="1">
    <source>
        <dbReference type="SAM" id="SignalP"/>
    </source>
</evidence>
<dbReference type="Proteomes" id="UP000647183">
    <property type="component" value="Unassembled WGS sequence"/>
</dbReference>
<evidence type="ECO:0000313" key="3">
    <source>
        <dbReference type="Proteomes" id="UP000647183"/>
    </source>
</evidence>
<feature type="signal peptide" evidence="1">
    <location>
        <begin position="1"/>
        <end position="23"/>
    </location>
</feature>
<keyword evidence="1" id="KW-0732">Signal</keyword>